<organism evidence="1 2">
    <name type="scientific">Synechococcus phage S-SSM7</name>
    <dbReference type="NCBI Taxonomy" id="445686"/>
    <lineage>
        <taxon>Viruses</taxon>
        <taxon>Duplodnaviria</taxon>
        <taxon>Heunggongvirae</taxon>
        <taxon>Uroviricota</taxon>
        <taxon>Caudoviricetes</taxon>
        <taxon>Pantevenvirales</taxon>
        <taxon>Kyanoviridae</taxon>
        <taxon>Lipsvirus</taxon>
        <taxon>Lipsvirus ssm7</taxon>
    </lineage>
</organism>
<proteinExistence type="predicted"/>
<protein>
    <submittedName>
        <fullName evidence="1">Uncharacterized protein</fullName>
    </submittedName>
</protein>
<accession>E3SKT5</accession>
<dbReference type="GeneID" id="10328586"/>
<gene>
    <name evidence="1" type="ORF">SSSM7_017</name>
</gene>
<dbReference type="EMBL" id="GU071098">
    <property type="protein sequence ID" value="ADO98083.1"/>
    <property type="molecule type" value="Genomic_DNA"/>
</dbReference>
<name>E3SKT5_9CAUD</name>
<sequence length="191" mass="20583">MATEANVVQPTENEYYATYPGGFRVTSNTKITDGDLQGEFTDYSVITDEKQGIAWYKNGLQKLVVNGCSYETVGIRGKENEPSKIICAAYGNILIEAQDGDIILKGRNIRFDASAELTMNGSEQIYIGKTPILNLDASNTNILGTKNLSLGGNFVEVSGGSSVDVGTQTDKLQGGFLGALIGAFDRFKDFL</sequence>
<dbReference type="RefSeq" id="YP_004324070.1">
    <property type="nucleotide sequence ID" value="NC_015287.1"/>
</dbReference>
<evidence type="ECO:0000313" key="2">
    <source>
        <dbReference type="Proteomes" id="UP000006527"/>
    </source>
</evidence>
<dbReference type="KEGG" id="vg:10328586"/>
<dbReference type="Proteomes" id="UP000006527">
    <property type="component" value="Segment"/>
</dbReference>
<evidence type="ECO:0000313" key="1">
    <source>
        <dbReference type="EMBL" id="ADO98083.1"/>
    </source>
</evidence>
<reference evidence="1 2" key="1">
    <citation type="journal article" date="2010" name="Environ. Microbiol.">
        <title>Genomic analysis of oceanic cyanobacterial myoviruses compared with T4-like myoviruses from diverse hosts and environments.</title>
        <authorList>
            <person name="Sullivan M.B."/>
            <person name="Huang K.H."/>
            <person name="Ignacio-Espinoza J.C."/>
            <person name="Berlin A.M."/>
            <person name="Kelly L."/>
            <person name="Weigele P.R."/>
            <person name="DeFrancesco A.S."/>
            <person name="Kern S.E."/>
            <person name="Thompson L.R."/>
            <person name="Young S."/>
            <person name="Yandava C."/>
            <person name="Fu R."/>
            <person name="Krastins B."/>
            <person name="Chase M."/>
            <person name="Sarracino D."/>
            <person name="Osburne M.S."/>
            <person name="Henn M.R."/>
            <person name="Chisholm S.W."/>
        </authorList>
    </citation>
    <scope>NUCLEOTIDE SEQUENCE [LARGE SCALE GENOMIC DNA]</scope>
    <source>
        <strain evidence="1">8109-3</strain>
    </source>
</reference>
<keyword evidence="2" id="KW-1185">Reference proteome</keyword>